<gene>
    <name evidence="4" type="ORF">CLUMA_CG008562</name>
</gene>
<accession>A0A1J1I676</accession>
<organism evidence="4 5">
    <name type="scientific">Clunio marinus</name>
    <dbReference type="NCBI Taxonomy" id="568069"/>
    <lineage>
        <taxon>Eukaryota</taxon>
        <taxon>Metazoa</taxon>
        <taxon>Ecdysozoa</taxon>
        <taxon>Arthropoda</taxon>
        <taxon>Hexapoda</taxon>
        <taxon>Insecta</taxon>
        <taxon>Pterygota</taxon>
        <taxon>Neoptera</taxon>
        <taxon>Endopterygota</taxon>
        <taxon>Diptera</taxon>
        <taxon>Nematocera</taxon>
        <taxon>Chironomoidea</taxon>
        <taxon>Chironomidae</taxon>
        <taxon>Clunio</taxon>
    </lineage>
</organism>
<feature type="transmembrane region" description="Helical" evidence="1">
    <location>
        <begin position="567"/>
        <end position="589"/>
    </location>
</feature>
<name>A0A1J1I676_9DIPT</name>
<keyword evidence="1" id="KW-1133">Transmembrane helix</keyword>
<feature type="chain" id="PRO_5012588450" evidence="2">
    <location>
        <begin position="24"/>
        <end position="674"/>
    </location>
</feature>
<dbReference type="EMBL" id="CVRI01000040">
    <property type="protein sequence ID" value="CRK95084.1"/>
    <property type="molecule type" value="Genomic_DNA"/>
</dbReference>
<reference evidence="4 5" key="1">
    <citation type="submission" date="2015-04" db="EMBL/GenBank/DDBJ databases">
        <authorList>
            <person name="Syromyatnikov M.Y."/>
            <person name="Popov V.N."/>
        </authorList>
    </citation>
    <scope>NUCLEOTIDE SEQUENCE [LARGE SCALE GENOMIC DNA]</scope>
</reference>
<dbReference type="InterPro" id="IPR002656">
    <property type="entry name" value="Acyl_transf_3_dom"/>
</dbReference>
<proteinExistence type="predicted"/>
<dbReference type="Pfam" id="PF01757">
    <property type="entry name" value="Acyl_transf_3"/>
    <property type="match status" value="1"/>
</dbReference>
<feature type="signal peptide" evidence="2">
    <location>
        <begin position="1"/>
        <end position="23"/>
    </location>
</feature>
<evidence type="ECO:0000313" key="4">
    <source>
        <dbReference type="EMBL" id="CRK95084.1"/>
    </source>
</evidence>
<feature type="transmembrane region" description="Helical" evidence="1">
    <location>
        <begin position="357"/>
        <end position="378"/>
    </location>
</feature>
<feature type="transmembrane region" description="Helical" evidence="1">
    <location>
        <begin position="525"/>
        <end position="547"/>
    </location>
</feature>
<dbReference type="Pfam" id="PF20146">
    <property type="entry name" value="NRF"/>
    <property type="match status" value="1"/>
</dbReference>
<feature type="transmembrane region" description="Helical" evidence="1">
    <location>
        <begin position="448"/>
        <end position="468"/>
    </location>
</feature>
<keyword evidence="2" id="KW-0732">Signal</keyword>
<dbReference type="GO" id="GO:0016747">
    <property type="term" value="F:acyltransferase activity, transferring groups other than amino-acyl groups"/>
    <property type="evidence" value="ECO:0007669"/>
    <property type="project" value="InterPro"/>
</dbReference>
<feature type="transmembrane region" description="Helical" evidence="1">
    <location>
        <begin position="488"/>
        <end position="513"/>
    </location>
</feature>
<keyword evidence="5" id="KW-1185">Reference proteome</keyword>
<dbReference type="SMART" id="SM00703">
    <property type="entry name" value="NRF"/>
    <property type="match status" value="1"/>
</dbReference>
<feature type="domain" description="Nose resistant-to-fluoxetine protein N-terminal" evidence="3">
    <location>
        <begin position="46"/>
        <end position="194"/>
    </location>
</feature>
<dbReference type="Proteomes" id="UP000183832">
    <property type="component" value="Unassembled WGS sequence"/>
</dbReference>
<dbReference type="InterPro" id="IPR052728">
    <property type="entry name" value="O2_lipid_transport_reg"/>
</dbReference>
<protein>
    <submittedName>
        <fullName evidence="4">CLUMA_CG008562, isoform A</fullName>
    </submittedName>
</protein>
<evidence type="ECO:0000256" key="2">
    <source>
        <dbReference type="SAM" id="SignalP"/>
    </source>
</evidence>
<dbReference type="AlphaFoldDB" id="A0A1J1I676"/>
<dbReference type="InterPro" id="IPR006621">
    <property type="entry name" value="Nose-resist-to-fluoxetine_N"/>
</dbReference>
<feature type="transmembrane region" description="Helical" evidence="1">
    <location>
        <begin position="210"/>
        <end position="231"/>
    </location>
</feature>
<dbReference type="OrthoDB" id="118951at2759"/>
<feature type="transmembrane region" description="Helical" evidence="1">
    <location>
        <begin position="642"/>
        <end position="663"/>
    </location>
</feature>
<evidence type="ECO:0000313" key="5">
    <source>
        <dbReference type="Proteomes" id="UP000183832"/>
    </source>
</evidence>
<keyword evidence="1" id="KW-0472">Membrane</keyword>
<feature type="transmembrane region" description="Helical" evidence="1">
    <location>
        <begin position="421"/>
        <end position="441"/>
    </location>
</feature>
<evidence type="ECO:0000259" key="3">
    <source>
        <dbReference type="SMART" id="SM00703"/>
    </source>
</evidence>
<keyword evidence="1" id="KW-0812">Transmembrane</keyword>
<dbReference type="PANTHER" id="PTHR11161:SF0">
    <property type="entry name" value="O-ACYLTRANSFERASE LIKE PROTEIN"/>
    <property type="match status" value="1"/>
</dbReference>
<sequence length="674" mass="77584">MDCQLKSFCLIIVLVLCNEKYEAKPQNDLEINYRPQEDFTKNRKDDEMCEKQMLLLVDGFQRKEIWALKVFDSWGRSQAGLFSGNLLNFGHYEQCIQMKQDFDSDESGIFQGQHCLVFFKISDIVESFASNERDTILNHIFEIDILSRYMNVSKSKVGTAICIPSFCSTKMVRRIADSILANGNLKTTTDYKQGLYCNTINILEMRQIDMFAVLFFIFMLLLLILSTAYDLTMLRQNRKRKAIFSAFSVYTNGKKLFAINEPATSDVISSLYGIRALSILWIIHGHRMQIYSNFPIINSVQYREEWIKNWTSALSTSTKMAIDTFFVLSGLLSTKTILRKLDAKGRLSPSHLYIHRYLRITPVLAATIFCFMSLQRYFGDGPMNKSLIDQSLSGCNDYWYAALLHIQNFVNPNNLCLSHTWYLSPDFQLFLLSPFIVYPLWKYGRKVLMSLPFLTLASLIFIFIFTYYHEVNVFFRNNSNTVNSLYNAYIYECFFSRVCPYICGVMTAYILHINREAVIKISSHLNTILWFSSISTIFCIIIGNFAFHAKDNGTTKFLNSFYYAGGQLGWSLSIAWIIFACHLGNGGFVNSFLSLSIWKPIARIGLSLYLTHNSALIAVFGTQKQPGYFNEFLKTHHFLGDLGLSFCVAVLAFLTFEAPFLAIERSFHNKKIEK</sequence>
<evidence type="ECO:0000256" key="1">
    <source>
        <dbReference type="SAM" id="Phobius"/>
    </source>
</evidence>
<feature type="transmembrane region" description="Helical" evidence="1">
    <location>
        <begin position="601"/>
        <end position="622"/>
    </location>
</feature>
<dbReference type="PANTHER" id="PTHR11161">
    <property type="entry name" value="O-ACYLTRANSFERASE"/>
    <property type="match status" value="1"/>
</dbReference>